<feature type="transmembrane region" description="Helical" evidence="4">
    <location>
        <begin position="181"/>
        <end position="200"/>
    </location>
</feature>
<feature type="transmembrane region" description="Helical" evidence="4">
    <location>
        <begin position="497"/>
        <end position="520"/>
    </location>
</feature>
<dbReference type="InParanoid" id="A0A2J6TLS0"/>
<organism evidence="6 7">
    <name type="scientific">Hyaloscypha bicolor E</name>
    <dbReference type="NCBI Taxonomy" id="1095630"/>
    <lineage>
        <taxon>Eukaryota</taxon>
        <taxon>Fungi</taxon>
        <taxon>Dikarya</taxon>
        <taxon>Ascomycota</taxon>
        <taxon>Pezizomycotina</taxon>
        <taxon>Leotiomycetes</taxon>
        <taxon>Helotiales</taxon>
        <taxon>Hyaloscyphaceae</taxon>
        <taxon>Hyaloscypha</taxon>
        <taxon>Hyaloscypha bicolor</taxon>
    </lineage>
</organism>
<evidence type="ECO:0000256" key="2">
    <source>
        <dbReference type="ARBA" id="ARBA00022475"/>
    </source>
</evidence>
<feature type="transmembrane region" description="Helical" evidence="4">
    <location>
        <begin position="754"/>
        <end position="774"/>
    </location>
</feature>
<keyword evidence="4" id="KW-0472">Membrane</keyword>
<feature type="transmembrane region" description="Helical" evidence="4">
    <location>
        <begin position="780"/>
        <end position="800"/>
    </location>
</feature>
<dbReference type="InterPro" id="IPR050375">
    <property type="entry name" value="MFS_TsgA-like"/>
</dbReference>
<evidence type="ECO:0000259" key="5">
    <source>
        <dbReference type="Pfam" id="PF20684"/>
    </source>
</evidence>
<dbReference type="Proteomes" id="UP000235371">
    <property type="component" value="Unassembled WGS sequence"/>
</dbReference>
<feature type="transmembrane region" description="Helical" evidence="4">
    <location>
        <begin position="405"/>
        <end position="427"/>
    </location>
</feature>
<feature type="domain" description="Rhodopsin" evidence="5">
    <location>
        <begin position="31"/>
        <end position="284"/>
    </location>
</feature>
<dbReference type="EMBL" id="KZ613774">
    <property type="protein sequence ID" value="PMD63971.1"/>
    <property type="molecule type" value="Genomic_DNA"/>
</dbReference>
<dbReference type="SUPFAM" id="SSF103473">
    <property type="entry name" value="MFS general substrate transporter"/>
    <property type="match status" value="1"/>
</dbReference>
<feature type="transmembrane region" description="Helical" evidence="4">
    <location>
        <begin position="464"/>
        <end position="485"/>
    </location>
</feature>
<feature type="transmembrane region" description="Helical" evidence="4">
    <location>
        <begin position="439"/>
        <end position="457"/>
    </location>
</feature>
<keyword evidence="7" id="KW-1185">Reference proteome</keyword>
<evidence type="ECO:0000313" key="7">
    <source>
        <dbReference type="Proteomes" id="UP000235371"/>
    </source>
</evidence>
<feature type="transmembrane region" description="Helical" evidence="4">
    <location>
        <begin position="664"/>
        <end position="687"/>
    </location>
</feature>
<evidence type="ECO:0000256" key="4">
    <source>
        <dbReference type="SAM" id="Phobius"/>
    </source>
</evidence>
<feature type="transmembrane region" description="Helical" evidence="4">
    <location>
        <begin position="126"/>
        <end position="148"/>
    </location>
</feature>
<dbReference type="RefSeq" id="XP_024740875.1">
    <property type="nucleotide sequence ID" value="XM_024882616.1"/>
</dbReference>
<gene>
    <name evidence="6" type="ORF">K444DRAFT_626213</name>
</gene>
<evidence type="ECO:0000256" key="3">
    <source>
        <dbReference type="SAM" id="MobiDB-lite"/>
    </source>
</evidence>
<accession>A0A2J6TLS0</accession>
<dbReference type="STRING" id="1095630.A0A2J6TLS0"/>
<sequence length="819" mass="88477">MFLDGHNETRSRAVFVSVTVTFILASILVAARLVARAIIIKQRGWDSYCILLAWIFAFCMSFAVDFGTSKGLGLPDVDKPPAEDPTLLVAEYVAILLFNPALMATKTSILLLYLRLAQDQKKFLRIAFYVTLAVVIIGGIALTFTTAFQCRPVRAAYDLAVANPVCISIETIYLASAPVNVATDLAIFVLPIPILTALHLPRRQKSFLVLTFAIGAFVTVVDVVRIYFMQLAATSLGILPSGLGRITSLEFSYNASMALMWSTIEVNVGIICACIPTLRPLIKRLAPGMISESAPSSGEHALMEASSSSHGDASLDSRRRKKLLQQRSPIEITAETVTADVHSIHSAQPAEDQEKQQINANNGIVQEPGRPLTQCTDHSVVFGFFHLDQQPKSMVNMQGSEAIKFWALIARLLFFTGFAFGMLISISSEIFTVVDTTRSIGISSAIYGGAAAGPVLGQWTLRHVGFKTSFITSLTICCCGTLMFWPSGALHSYPGFVVSSFVGGFGLGLLDLTSNVFFMLCGPPQYAEFRLLMGQSVEAVAAALSVLLSTEVFSVEVINSRSFIIIQWAYLVIAVLTVLLGLFYYYLPLPEATDSDMQDQLHRLGIDPSQKYFDRFPVNFTSLTIAAFSAFCAGGGLVCIRTFTGNLFATVSTKTHSSLPISPSNFGIFLTAIYAISQALFAVLTLFIPPRILLLLAYAGCIAFSALLAALDFPTVAGVEAVELVFAVLGGSIPPLVIAIGIRGQGRRTKLAACVMETGTNLGACVAPFVMLPVVRAHAVPYSFGVIVALLAAGLGYPLYLNLFRAARRLVDARSYQLR</sequence>
<feature type="transmembrane region" description="Helical" evidence="4">
    <location>
        <begin position="620"/>
        <end position="644"/>
    </location>
</feature>
<feature type="transmembrane region" description="Helical" evidence="4">
    <location>
        <begin position="692"/>
        <end position="711"/>
    </location>
</feature>
<feature type="transmembrane region" description="Helical" evidence="4">
    <location>
        <begin position="565"/>
        <end position="587"/>
    </location>
</feature>
<dbReference type="PANTHER" id="PTHR43702">
    <property type="entry name" value="L-FUCOSE-PROTON SYMPORTER"/>
    <property type="match status" value="1"/>
</dbReference>
<feature type="transmembrane region" description="Helical" evidence="4">
    <location>
        <begin position="258"/>
        <end position="278"/>
    </location>
</feature>
<dbReference type="GeneID" id="36590693"/>
<dbReference type="OrthoDB" id="546893at2759"/>
<keyword evidence="4" id="KW-0812">Transmembrane</keyword>
<evidence type="ECO:0000313" key="6">
    <source>
        <dbReference type="EMBL" id="PMD63971.1"/>
    </source>
</evidence>
<feature type="region of interest" description="Disordered" evidence="3">
    <location>
        <begin position="296"/>
        <end position="318"/>
    </location>
</feature>
<feature type="transmembrane region" description="Helical" evidence="4">
    <location>
        <begin position="532"/>
        <end position="553"/>
    </location>
</feature>
<evidence type="ECO:0000256" key="1">
    <source>
        <dbReference type="ARBA" id="ARBA00004429"/>
    </source>
</evidence>
<dbReference type="Pfam" id="PF07690">
    <property type="entry name" value="MFS_1"/>
    <property type="match status" value="1"/>
</dbReference>
<name>A0A2J6TLS0_9HELO</name>
<dbReference type="AlphaFoldDB" id="A0A2J6TLS0"/>
<dbReference type="Pfam" id="PF20684">
    <property type="entry name" value="Fung_rhodopsin"/>
    <property type="match status" value="1"/>
</dbReference>
<dbReference type="InterPro" id="IPR011701">
    <property type="entry name" value="MFS"/>
</dbReference>
<feature type="compositionally biased region" description="Low complexity" evidence="3">
    <location>
        <begin position="305"/>
        <end position="314"/>
    </location>
</feature>
<keyword evidence="2" id="KW-1003">Cell membrane</keyword>
<dbReference type="PANTHER" id="PTHR43702:SF13">
    <property type="entry name" value="MONOSACCHARIDE TRANSPORTER, PUTATIVE (AFU_ORTHOLOGUE AFUA_4G06630)-RELATED"/>
    <property type="match status" value="1"/>
</dbReference>
<keyword evidence="4" id="KW-1133">Transmembrane helix</keyword>
<dbReference type="InterPro" id="IPR036259">
    <property type="entry name" value="MFS_trans_sf"/>
</dbReference>
<dbReference type="GO" id="GO:0022857">
    <property type="term" value="F:transmembrane transporter activity"/>
    <property type="evidence" value="ECO:0007669"/>
    <property type="project" value="InterPro"/>
</dbReference>
<feature type="transmembrane region" description="Helical" evidence="4">
    <location>
        <begin position="207"/>
        <end position="228"/>
    </location>
</feature>
<feature type="transmembrane region" description="Helical" evidence="4">
    <location>
        <begin position="87"/>
        <end position="114"/>
    </location>
</feature>
<comment type="subcellular location">
    <subcellularLocation>
        <location evidence="1">Cell inner membrane</location>
        <topology evidence="1">Multi-pass membrane protein</topology>
    </subcellularLocation>
</comment>
<feature type="transmembrane region" description="Helical" evidence="4">
    <location>
        <begin position="12"/>
        <end position="35"/>
    </location>
</feature>
<dbReference type="GO" id="GO:0005886">
    <property type="term" value="C:plasma membrane"/>
    <property type="evidence" value="ECO:0007669"/>
    <property type="project" value="UniProtKB-SubCell"/>
</dbReference>
<reference evidence="6 7" key="1">
    <citation type="submission" date="2016-04" db="EMBL/GenBank/DDBJ databases">
        <title>A degradative enzymes factory behind the ericoid mycorrhizal symbiosis.</title>
        <authorList>
            <consortium name="DOE Joint Genome Institute"/>
            <person name="Martino E."/>
            <person name="Morin E."/>
            <person name="Grelet G."/>
            <person name="Kuo A."/>
            <person name="Kohler A."/>
            <person name="Daghino S."/>
            <person name="Barry K."/>
            <person name="Choi C."/>
            <person name="Cichocki N."/>
            <person name="Clum A."/>
            <person name="Copeland A."/>
            <person name="Hainaut M."/>
            <person name="Haridas S."/>
            <person name="Labutti K."/>
            <person name="Lindquist E."/>
            <person name="Lipzen A."/>
            <person name="Khouja H.-R."/>
            <person name="Murat C."/>
            <person name="Ohm R."/>
            <person name="Olson A."/>
            <person name="Spatafora J."/>
            <person name="Veneault-Fourrey C."/>
            <person name="Henrissat B."/>
            <person name="Grigoriev I."/>
            <person name="Martin F."/>
            <person name="Perotto S."/>
        </authorList>
    </citation>
    <scope>NUCLEOTIDE SEQUENCE [LARGE SCALE GENOMIC DNA]</scope>
    <source>
        <strain evidence="6 7">E</strain>
    </source>
</reference>
<dbReference type="Gene3D" id="1.20.1250.20">
    <property type="entry name" value="MFS general substrate transporter like domains"/>
    <property type="match status" value="1"/>
</dbReference>
<feature type="transmembrane region" description="Helical" evidence="4">
    <location>
        <begin position="47"/>
        <end position="67"/>
    </location>
</feature>
<dbReference type="InterPro" id="IPR049326">
    <property type="entry name" value="Rhodopsin_dom_fungi"/>
</dbReference>
<protein>
    <submittedName>
        <fullName evidence="6">MFS general substrate transporter</fullName>
    </submittedName>
</protein>
<feature type="transmembrane region" description="Helical" evidence="4">
    <location>
        <begin position="723"/>
        <end position="742"/>
    </location>
</feature>
<proteinExistence type="predicted"/>